<name>A0A9J2PVI2_ASCLU</name>
<feature type="repeat" description="RCC1" evidence="2">
    <location>
        <begin position="100"/>
        <end position="152"/>
    </location>
</feature>
<dbReference type="SMART" id="SM00225">
    <property type="entry name" value="BTB"/>
    <property type="match status" value="1"/>
</dbReference>
<dbReference type="PANTHER" id="PTHR22872">
    <property type="entry name" value="BTK-BINDING PROTEIN-RELATED"/>
    <property type="match status" value="1"/>
</dbReference>
<dbReference type="SUPFAM" id="SSF50985">
    <property type="entry name" value="RCC1/BLIP-II"/>
    <property type="match status" value="1"/>
</dbReference>
<dbReference type="InterPro" id="IPR011333">
    <property type="entry name" value="SKP1/BTB/POZ_sf"/>
</dbReference>
<proteinExistence type="predicted"/>
<dbReference type="CDD" id="cd18498">
    <property type="entry name" value="BACK_RCBTB1_2"/>
    <property type="match status" value="1"/>
</dbReference>
<dbReference type="InterPro" id="IPR000210">
    <property type="entry name" value="BTB/POZ_dom"/>
</dbReference>
<evidence type="ECO:0000256" key="2">
    <source>
        <dbReference type="PROSITE-ProRule" id="PRU00235"/>
    </source>
</evidence>
<keyword evidence="1" id="KW-0677">Repeat</keyword>
<protein>
    <submittedName>
        <fullName evidence="5">BTB domain-containing protein</fullName>
    </submittedName>
</protein>
<dbReference type="CDD" id="cd18298">
    <property type="entry name" value="BTB_POZ_RCBTB1_2"/>
    <property type="match status" value="1"/>
</dbReference>
<dbReference type="InterPro" id="IPR009091">
    <property type="entry name" value="RCC1/BLIP-II"/>
</dbReference>
<feature type="repeat" description="RCC1" evidence="2">
    <location>
        <begin position="35"/>
        <end position="99"/>
    </location>
</feature>
<feature type="repeat" description="RCC1" evidence="2">
    <location>
        <begin position="206"/>
        <end position="257"/>
    </location>
</feature>
<sequence length="539" mass="58205">MKITVQLSKVKNRTGRTAIVFGSSGSEAILVTKEGELYAIGTNSCSCLGYGKSSNPVKISGTNRSQGTLEPSRIDTLSGRAIVSLAYGSGPHVLALSQNGEVFSWGHNAFGQLGLGSTTVGIAPSLVGDTLSGHNVVQIACGSHHSVAVTDRGEIFAWGRNSCGQVGIGSNVNQDLPRQVTGHLLNRFVRSVVCGQNSTMALTDGGEVFAWGFNGNGQLGAGNLSNQHSPALVIGLHNVVIEQIACGFAHSLALTDEGQLFAWGSNTCGQLCANLPRSNQTSPVLVASALGRIIEVAAVHACNITVAVNQSGKVYMWGQVRGQTATCPIETHFGCVDDAFACFASPPVACRPIQFEAGRRSTILDAIRVAFDDPTTGDVKISVDGHLIHAHKALLRLRCDYFRSRFREHWQDENECAVVEVPHYSYAVYRSFIRWVYTDELHIDIEDAVGLLDLANCYCENELKHRCSQFIKKSVSIENAATFYASALRFEVKDLEEFCFQFCLNHMTAVTQSEAFARMDDAAVKQFVMQAARNGAFKN</sequence>
<accession>A0A9J2PVI2</accession>
<dbReference type="InterPro" id="IPR058923">
    <property type="entry name" value="RCC1-like_dom"/>
</dbReference>
<dbReference type="SUPFAM" id="SSF54695">
    <property type="entry name" value="POZ domain"/>
    <property type="match status" value="1"/>
</dbReference>
<dbReference type="InterPro" id="IPR000408">
    <property type="entry name" value="Reg_chr_condens"/>
</dbReference>
<evidence type="ECO:0000313" key="4">
    <source>
        <dbReference type="Proteomes" id="UP000036681"/>
    </source>
</evidence>
<dbReference type="PROSITE" id="PS00626">
    <property type="entry name" value="RCC1_2"/>
    <property type="match status" value="1"/>
</dbReference>
<feature type="repeat" description="RCC1" evidence="2">
    <location>
        <begin position="258"/>
        <end position="309"/>
    </location>
</feature>
<organism evidence="4 5">
    <name type="scientific">Ascaris lumbricoides</name>
    <name type="common">Giant roundworm</name>
    <dbReference type="NCBI Taxonomy" id="6252"/>
    <lineage>
        <taxon>Eukaryota</taxon>
        <taxon>Metazoa</taxon>
        <taxon>Ecdysozoa</taxon>
        <taxon>Nematoda</taxon>
        <taxon>Chromadorea</taxon>
        <taxon>Rhabditida</taxon>
        <taxon>Spirurina</taxon>
        <taxon>Ascaridomorpha</taxon>
        <taxon>Ascaridoidea</taxon>
        <taxon>Ascarididae</taxon>
        <taxon>Ascaris</taxon>
    </lineage>
</organism>
<dbReference type="Proteomes" id="UP000036681">
    <property type="component" value="Unplaced"/>
</dbReference>
<evidence type="ECO:0000256" key="1">
    <source>
        <dbReference type="ARBA" id="ARBA00022737"/>
    </source>
</evidence>
<dbReference type="WBParaSite" id="ALUE_0001413001-mRNA-1">
    <property type="protein sequence ID" value="ALUE_0001413001-mRNA-1"/>
    <property type="gene ID" value="ALUE_0001413001"/>
</dbReference>
<dbReference type="InterPro" id="IPR051625">
    <property type="entry name" value="Signaling_Regulatory_Domain"/>
</dbReference>
<evidence type="ECO:0000313" key="5">
    <source>
        <dbReference type="WBParaSite" id="ALUE_0001413001-mRNA-1"/>
    </source>
</evidence>
<feature type="repeat" description="RCC1" evidence="2">
    <location>
        <begin position="153"/>
        <end position="205"/>
    </location>
</feature>
<feature type="domain" description="BTB" evidence="3">
    <location>
        <begin position="377"/>
        <end position="445"/>
    </location>
</feature>
<dbReference type="PANTHER" id="PTHR22872:SF10">
    <property type="entry name" value="ULTRAVIOLET-B RECEPTOR UVR8"/>
    <property type="match status" value="1"/>
</dbReference>
<dbReference type="Pfam" id="PF00651">
    <property type="entry name" value="BTB"/>
    <property type="match status" value="1"/>
</dbReference>
<keyword evidence="4" id="KW-1185">Reference proteome</keyword>
<dbReference type="Gene3D" id="3.30.710.10">
    <property type="entry name" value="Potassium Channel Kv1.1, Chain A"/>
    <property type="match status" value="1"/>
</dbReference>
<reference evidence="5" key="1">
    <citation type="submission" date="2023-03" db="UniProtKB">
        <authorList>
            <consortium name="WormBaseParasite"/>
        </authorList>
    </citation>
    <scope>IDENTIFICATION</scope>
</reference>
<dbReference type="PROSITE" id="PS50097">
    <property type="entry name" value="BTB"/>
    <property type="match status" value="1"/>
</dbReference>
<dbReference type="PROSITE" id="PS50012">
    <property type="entry name" value="RCC1_3"/>
    <property type="match status" value="5"/>
</dbReference>
<dbReference type="Gene3D" id="2.130.10.30">
    <property type="entry name" value="Regulator of chromosome condensation 1/beta-lactamase-inhibitor protein II"/>
    <property type="match status" value="2"/>
</dbReference>
<evidence type="ECO:0000259" key="3">
    <source>
        <dbReference type="PROSITE" id="PS50097"/>
    </source>
</evidence>
<dbReference type="PRINTS" id="PR00633">
    <property type="entry name" value="RCCNDNSATION"/>
</dbReference>
<dbReference type="Pfam" id="PF25390">
    <property type="entry name" value="WD40_RLD"/>
    <property type="match status" value="1"/>
</dbReference>
<dbReference type="AlphaFoldDB" id="A0A9J2PVI2"/>